<dbReference type="PANTHER" id="PTHR46796">
    <property type="entry name" value="HTH-TYPE TRANSCRIPTIONAL ACTIVATOR RHAS-RELATED"/>
    <property type="match status" value="1"/>
</dbReference>
<reference evidence="6" key="1">
    <citation type="journal article" date="2019" name="Int. J. Syst. Evol. Microbiol.">
        <title>The Global Catalogue of Microorganisms (GCM) 10K type strain sequencing project: providing services to taxonomists for standard genome sequencing and annotation.</title>
        <authorList>
            <consortium name="The Broad Institute Genomics Platform"/>
            <consortium name="The Broad Institute Genome Sequencing Center for Infectious Disease"/>
            <person name="Wu L."/>
            <person name="Ma J."/>
        </authorList>
    </citation>
    <scope>NUCLEOTIDE SEQUENCE [LARGE SCALE GENOMIC DNA]</scope>
    <source>
        <strain evidence="6">JCM 1490</strain>
    </source>
</reference>
<dbReference type="Pfam" id="PF12833">
    <property type="entry name" value="HTH_18"/>
    <property type="match status" value="1"/>
</dbReference>
<dbReference type="SUPFAM" id="SSF51215">
    <property type="entry name" value="Regulatory protein AraC"/>
    <property type="match status" value="1"/>
</dbReference>
<dbReference type="InterPro" id="IPR037923">
    <property type="entry name" value="HTH-like"/>
</dbReference>
<evidence type="ECO:0000313" key="5">
    <source>
        <dbReference type="EMBL" id="MFC7405681.1"/>
    </source>
</evidence>
<dbReference type="Gene3D" id="2.60.120.10">
    <property type="entry name" value="Jelly Rolls"/>
    <property type="match status" value="1"/>
</dbReference>
<dbReference type="InterPro" id="IPR014710">
    <property type="entry name" value="RmlC-like_jellyroll"/>
</dbReference>
<dbReference type="PROSITE" id="PS01124">
    <property type="entry name" value="HTH_ARAC_FAMILY_2"/>
    <property type="match status" value="1"/>
</dbReference>
<dbReference type="EMBL" id="JBHTCQ010000002">
    <property type="protein sequence ID" value="MFC7405681.1"/>
    <property type="molecule type" value="Genomic_DNA"/>
</dbReference>
<feature type="domain" description="HTH araC/xylS-type" evidence="4">
    <location>
        <begin position="187"/>
        <end position="285"/>
    </location>
</feature>
<sequence>MPDDALNTSSLASGVIEMEPALWVRRGAPPTMERPHRHDDLELNVVLRGRLDYLFGGSHVSVAAGQIAVFWAATPHRLIDPQQGDVCWVHVPLATVLSWPLPEDDVSTLLRMDPAVVPMDAVPGDVEALFESWRHELTEDHAEIALLEAQAVVRRVLKHHRESPPGPDAPAHHISEGERAVAVQHVATMARFIATTFRQPITTTDVAQAVHLAPTYAMGLFRKAVGTTVGGYILKCRLAEAQRLLITTTLTTGDIAYEAGFSSQSSFYEHFRRMCACSPGEYRRHRHRPGQRVTR</sequence>
<dbReference type="InterPro" id="IPR018060">
    <property type="entry name" value="HTH_AraC"/>
</dbReference>
<evidence type="ECO:0000313" key="6">
    <source>
        <dbReference type="Proteomes" id="UP001596455"/>
    </source>
</evidence>
<organism evidence="5 6">
    <name type="scientific">Georgenia alba</name>
    <dbReference type="NCBI Taxonomy" id="2233858"/>
    <lineage>
        <taxon>Bacteria</taxon>
        <taxon>Bacillati</taxon>
        <taxon>Actinomycetota</taxon>
        <taxon>Actinomycetes</taxon>
        <taxon>Micrococcales</taxon>
        <taxon>Bogoriellaceae</taxon>
        <taxon>Georgenia</taxon>
    </lineage>
</organism>
<evidence type="ECO:0000256" key="1">
    <source>
        <dbReference type="ARBA" id="ARBA00023015"/>
    </source>
</evidence>
<dbReference type="SUPFAM" id="SSF46689">
    <property type="entry name" value="Homeodomain-like"/>
    <property type="match status" value="1"/>
</dbReference>
<keyword evidence="1" id="KW-0805">Transcription regulation</keyword>
<keyword evidence="3" id="KW-0804">Transcription</keyword>
<keyword evidence="6" id="KW-1185">Reference proteome</keyword>
<accession>A0ABW2Q8Y0</accession>
<dbReference type="Gene3D" id="1.10.10.60">
    <property type="entry name" value="Homeodomain-like"/>
    <property type="match status" value="2"/>
</dbReference>
<dbReference type="Pfam" id="PF07883">
    <property type="entry name" value="Cupin_2"/>
    <property type="match status" value="1"/>
</dbReference>
<proteinExistence type="predicted"/>
<name>A0ABW2Q8Y0_9MICO</name>
<evidence type="ECO:0000259" key="4">
    <source>
        <dbReference type="PROSITE" id="PS01124"/>
    </source>
</evidence>
<evidence type="ECO:0000256" key="2">
    <source>
        <dbReference type="ARBA" id="ARBA00023125"/>
    </source>
</evidence>
<dbReference type="InterPro" id="IPR009057">
    <property type="entry name" value="Homeodomain-like_sf"/>
</dbReference>
<dbReference type="InterPro" id="IPR013096">
    <property type="entry name" value="Cupin_2"/>
</dbReference>
<dbReference type="SMART" id="SM00342">
    <property type="entry name" value="HTH_ARAC"/>
    <property type="match status" value="1"/>
</dbReference>
<protein>
    <submittedName>
        <fullName evidence="5">Helix-turn-helix domain-containing protein</fullName>
    </submittedName>
</protein>
<evidence type="ECO:0000256" key="3">
    <source>
        <dbReference type="ARBA" id="ARBA00023163"/>
    </source>
</evidence>
<keyword evidence="2" id="KW-0238">DNA-binding</keyword>
<comment type="caution">
    <text evidence="5">The sequence shown here is derived from an EMBL/GenBank/DDBJ whole genome shotgun (WGS) entry which is preliminary data.</text>
</comment>
<dbReference type="Proteomes" id="UP001596455">
    <property type="component" value="Unassembled WGS sequence"/>
</dbReference>
<dbReference type="RefSeq" id="WP_382394339.1">
    <property type="nucleotide sequence ID" value="NZ_JBHTCQ010000002.1"/>
</dbReference>
<dbReference type="InterPro" id="IPR050204">
    <property type="entry name" value="AraC_XylS_family_regulators"/>
</dbReference>
<dbReference type="PANTHER" id="PTHR46796:SF6">
    <property type="entry name" value="ARAC SUBFAMILY"/>
    <property type="match status" value="1"/>
</dbReference>
<gene>
    <name evidence="5" type="ORF">ACFQQL_11225</name>
</gene>